<dbReference type="EMBL" id="LAYJ01000088">
    <property type="protein sequence ID" value="KKI50990.1"/>
    <property type="molecule type" value="Genomic_DNA"/>
</dbReference>
<dbReference type="InterPro" id="IPR005325">
    <property type="entry name" value="DUF308_memb"/>
</dbReference>
<dbReference type="Pfam" id="PF03729">
    <property type="entry name" value="DUF308"/>
    <property type="match status" value="2"/>
</dbReference>
<accession>A0A0M2NL83</accession>
<proteinExistence type="predicted"/>
<dbReference type="PANTHER" id="PTHR34989">
    <property type="entry name" value="PROTEIN HDED"/>
    <property type="match status" value="1"/>
</dbReference>
<protein>
    <recommendedName>
        <fullName evidence="4">HdeD family acid-resistance protein</fullName>
    </recommendedName>
</protein>
<keyword evidence="1" id="KW-0812">Transmembrane</keyword>
<dbReference type="PANTHER" id="PTHR34989:SF1">
    <property type="entry name" value="PROTEIN HDED"/>
    <property type="match status" value="1"/>
</dbReference>
<dbReference type="Proteomes" id="UP000034076">
    <property type="component" value="Unassembled WGS sequence"/>
</dbReference>
<keyword evidence="1" id="KW-0472">Membrane</keyword>
<name>A0A0M2NL83_9FIRM</name>
<reference evidence="2 3" key="1">
    <citation type="submission" date="2015-04" db="EMBL/GenBank/DDBJ databases">
        <title>Draft genome sequence of bacteremic isolate Catabacter hongkongensis type strain HKU16T.</title>
        <authorList>
            <person name="Lau S.K."/>
            <person name="Teng J.L."/>
            <person name="Huang Y."/>
            <person name="Curreem S.O."/>
            <person name="Tsui S.K."/>
            <person name="Woo P.C."/>
        </authorList>
    </citation>
    <scope>NUCLEOTIDE SEQUENCE [LARGE SCALE GENOMIC DNA]</scope>
    <source>
        <strain evidence="2 3">HKU16</strain>
    </source>
</reference>
<gene>
    <name evidence="2" type="ORF">CHK_1377</name>
</gene>
<sequence length="210" mass="22386">MIEETNNNPGGQNEPPKSRMDLNNVAKKITGGHKTSGIIISICMVVLGVLLFIKPVYSAIGLAYIVTIGFIVYGVYEIIAYFRTPADYRNGWTIANGIIFALLGVLILIDSFGITGKVAMIETFAFIIGFFALFGGITQISSYGVFKKSGEPGSGWILASGIINLILGILIIIAPFAGVLTINIIFGIYLVIGGIALFAEACSGKLARKQ</sequence>
<dbReference type="InterPro" id="IPR052712">
    <property type="entry name" value="Acid_resist_chaperone_HdeD"/>
</dbReference>
<evidence type="ECO:0000313" key="3">
    <source>
        <dbReference type="Proteomes" id="UP000034076"/>
    </source>
</evidence>
<dbReference type="STRING" id="270498.CHK_1377"/>
<comment type="caution">
    <text evidence="2">The sequence shown here is derived from an EMBL/GenBank/DDBJ whole genome shotgun (WGS) entry which is preliminary data.</text>
</comment>
<feature type="transmembrane region" description="Helical" evidence="1">
    <location>
        <begin position="94"/>
        <end position="112"/>
    </location>
</feature>
<dbReference type="GO" id="GO:0005886">
    <property type="term" value="C:plasma membrane"/>
    <property type="evidence" value="ECO:0007669"/>
    <property type="project" value="TreeGrafter"/>
</dbReference>
<feature type="transmembrane region" description="Helical" evidence="1">
    <location>
        <begin position="124"/>
        <end position="146"/>
    </location>
</feature>
<feature type="transmembrane region" description="Helical" evidence="1">
    <location>
        <begin position="153"/>
        <end position="174"/>
    </location>
</feature>
<evidence type="ECO:0000313" key="2">
    <source>
        <dbReference type="EMBL" id="KKI50990.1"/>
    </source>
</evidence>
<dbReference type="AlphaFoldDB" id="A0A0M2NL83"/>
<feature type="transmembrane region" description="Helical" evidence="1">
    <location>
        <begin position="59"/>
        <end position="82"/>
    </location>
</feature>
<organism evidence="2 3">
    <name type="scientific">Christensenella hongkongensis</name>
    <dbReference type="NCBI Taxonomy" id="270498"/>
    <lineage>
        <taxon>Bacteria</taxon>
        <taxon>Bacillati</taxon>
        <taxon>Bacillota</taxon>
        <taxon>Clostridia</taxon>
        <taxon>Christensenellales</taxon>
        <taxon>Christensenellaceae</taxon>
        <taxon>Christensenella</taxon>
    </lineage>
</organism>
<evidence type="ECO:0008006" key="4">
    <source>
        <dbReference type="Google" id="ProtNLM"/>
    </source>
</evidence>
<evidence type="ECO:0000256" key="1">
    <source>
        <dbReference type="SAM" id="Phobius"/>
    </source>
</evidence>
<keyword evidence="3" id="KW-1185">Reference proteome</keyword>
<dbReference type="RefSeq" id="WP_046443263.1">
    <property type="nucleotide sequence ID" value="NZ_CAUERS010000084.1"/>
</dbReference>
<dbReference type="OrthoDB" id="1844438at2"/>
<keyword evidence="1" id="KW-1133">Transmembrane helix</keyword>
<feature type="transmembrane region" description="Helical" evidence="1">
    <location>
        <begin position="36"/>
        <end position="53"/>
    </location>
</feature>
<feature type="transmembrane region" description="Helical" evidence="1">
    <location>
        <begin position="180"/>
        <end position="199"/>
    </location>
</feature>